<accession>G5H931</accession>
<organism evidence="1 2">
    <name type="scientific">Alistipes indistinctus YIT 12060</name>
    <dbReference type="NCBI Taxonomy" id="742725"/>
    <lineage>
        <taxon>Bacteria</taxon>
        <taxon>Pseudomonadati</taxon>
        <taxon>Bacteroidota</taxon>
        <taxon>Bacteroidia</taxon>
        <taxon>Bacteroidales</taxon>
        <taxon>Rikenellaceae</taxon>
        <taxon>Alistipes</taxon>
    </lineage>
</organism>
<sequence>MVTVARIETGDSKITIDEVKSYIHLIGNERDDELQVMLDAAIAAVEDYCNISLRPTTWKLSQDLATDNQKLFYPPVIEVVSINDYDGLQLQYKVLQDIVYIDTASSFICTYKTGEAEDANRYKAAVLAYTGLLFDGNDDNNSFNIVMSRYLPYRML</sequence>
<dbReference type="RefSeq" id="WP_009134923.1">
    <property type="nucleotide sequence ID" value="NZ_CP102250.1"/>
</dbReference>
<dbReference type="Pfam" id="PF05135">
    <property type="entry name" value="Phage_connect_1"/>
    <property type="match status" value="1"/>
</dbReference>
<gene>
    <name evidence="1" type="ORF">HMPREF9450_02117</name>
</gene>
<keyword evidence="2" id="KW-1185">Reference proteome</keyword>
<evidence type="ECO:0000313" key="2">
    <source>
        <dbReference type="Proteomes" id="UP000006008"/>
    </source>
</evidence>
<name>G5H931_9BACT</name>
<reference evidence="1 2" key="1">
    <citation type="submission" date="2011-08" db="EMBL/GenBank/DDBJ databases">
        <title>The Genome Sequence of Alistipes indistinctus YIT 12060.</title>
        <authorList>
            <consortium name="The Broad Institute Genome Sequencing Platform"/>
            <person name="Earl A."/>
            <person name="Ward D."/>
            <person name="Feldgarden M."/>
            <person name="Gevers D."/>
            <person name="Morotomi M."/>
            <person name="Young S.K."/>
            <person name="Zeng Q."/>
            <person name="Gargeya S."/>
            <person name="Fitzgerald M."/>
            <person name="Haas B."/>
            <person name="Abouelleil A."/>
            <person name="Alvarado L."/>
            <person name="Arachchi H.M."/>
            <person name="Berlin A."/>
            <person name="Brown A."/>
            <person name="Chapman S.B."/>
            <person name="Chen Z."/>
            <person name="Dunbar C."/>
            <person name="Freedman E."/>
            <person name="Gearin G."/>
            <person name="Gellesch M."/>
            <person name="Goldberg J."/>
            <person name="Griggs A."/>
            <person name="Gujja S."/>
            <person name="Heiman D."/>
            <person name="Howarth C."/>
            <person name="Larson L."/>
            <person name="Lui A."/>
            <person name="MacDonald P.J.P."/>
            <person name="Montmayeur A."/>
            <person name="Murphy C."/>
            <person name="Neiman D."/>
            <person name="Pearson M."/>
            <person name="Priest M."/>
            <person name="Roberts A."/>
            <person name="Saif S."/>
            <person name="Shea T."/>
            <person name="Shenoy N."/>
            <person name="Sisk P."/>
            <person name="Stolte C."/>
            <person name="Sykes S."/>
            <person name="Wortman J."/>
            <person name="Nusbaum C."/>
            <person name="Birren B."/>
        </authorList>
    </citation>
    <scope>NUCLEOTIDE SEQUENCE [LARGE SCALE GENOMIC DNA]</scope>
    <source>
        <strain evidence="1 2">YIT 12060</strain>
    </source>
</reference>
<dbReference type="InterPro" id="IPR021146">
    <property type="entry name" value="Phage_gp6-like_head-tail"/>
</dbReference>
<dbReference type="CDD" id="cd08054">
    <property type="entry name" value="gp6"/>
    <property type="match status" value="1"/>
</dbReference>
<dbReference type="Gene3D" id="1.10.3230.30">
    <property type="entry name" value="Phage gp6-like head-tail connector protein"/>
    <property type="match status" value="1"/>
</dbReference>
<dbReference type="GeneID" id="92814861"/>
<comment type="caution">
    <text evidence="1">The sequence shown here is derived from an EMBL/GenBank/DDBJ whole genome shotgun (WGS) entry which is preliminary data.</text>
</comment>
<protein>
    <recommendedName>
        <fullName evidence="3">Phage gp6-like head-tail connector protein</fullName>
    </recommendedName>
</protein>
<dbReference type="Proteomes" id="UP000006008">
    <property type="component" value="Unassembled WGS sequence"/>
</dbReference>
<dbReference type="STRING" id="742725.HMPREF9450_02117"/>
<proteinExistence type="predicted"/>
<dbReference type="HOGENOM" id="CLU_1682934_0_0_10"/>
<evidence type="ECO:0008006" key="3">
    <source>
        <dbReference type="Google" id="ProtNLM"/>
    </source>
</evidence>
<dbReference type="EMBL" id="ADLD01000013">
    <property type="protein sequence ID" value="EHB92068.1"/>
    <property type="molecule type" value="Genomic_DNA"/>
</dbReference>
<dbReference type="AlphaFoldDB" id="G5H931"/>
<evidence type="ECO:0000313" key="1">
    <source>
        <dbReference type="EMBL" id="EHB92068.1"/>
    </source>
</evidence>